<dbReference type="RefSeq" id="WP_345212259.1">
    <property type="nucleotide sequence ID" value="NZ_BAABFT010000009.1"/>
</dbReference>
<dbReference type="PANTHER" id="PTHR43818:SF11">
    <property type="entry name" value="BCDNA.GH03377"/>
    <property type="match status" value="1"/>
</dbReference>
<evidence type="ECO:0000259" key="2">
    <source>
        <dbReference type="Pfam" id="PF01408"/>
    </source>
</evidence>
<dbReference type="InterPro" id="IPR050463">
    <property type="entry name" value="Gfo/Idh/MocA_oxidrdct_glycsds"/>
</dbReference>
<dbReference type="Pfam" id="PF01408">
    <property type="entry name" value="GFO_IDH_MocA"/>
    <property type="match status" value="1"/>
</dbReference>
<dbReference type="PANTHER" id="PTHR43818">
    <property type="entry name" value="BCDNA.GH03377"/>
    <property type="match status" value="1"/>
</dbReference>
<evidence type="ECO:0008006" key="6">
    <source>
        <dbReference type="Google" id="ProtNLM"/>
    </source>
</evidence>
<comment type="caution">
    <text evidence="4">The sequence shown here is derived from an EMBL/GenBank/DDBJ whole genome shotgun (WGS) entry which is preliminary data.</text>
</comment>
<dbReference type="InterPro" id="IPR036291">
    <property type="entry name" value="NAD(P)-bd_dom_sf"/>
</dbReference>
<feature type="domain" description="Gfo/Idh/MocA-like oxidoreductase N-terminal" evidence="2">
    <location>
        <begin position="3"/>
        <end position="41"/>
    </location>
</feature>
<reference evidence="5" key="1">
    <citation type="journal article" date="2019" name="Int. J. Syst. Evol. Microbiol.">
        <title>The Global Catalogue of Microorganisms (GCM) 10K type strain sequencing project: providing services to taxonomists for standard genome sequencing and annotation.</title>
        <authorList>
            <consortium name="The Broad Institute Genomics Platform"/>
            <consortium name="The Broad Institute Genome Sequencing Center for Infectious Disease"/>
            <person name="Wu L."/>
            <person name="Ma J."/>
        </authorList>
    </citation>
    <scope>NUCLEOTIDE SEQUENCE [LARGE SCALE GENOMIC DNA]</scope>
    <source>
        <strain evidence="5">JCM 17705</strain>
    </source>
</reference>
<gene>
    <name evidence="4" type="ORF">GCM10023149_33230</name>
</gene>
<dbReference type="SUPFAM" id="SSF51735">
    <property type="entry name" value="NAD(P)-binding Rossmann-fold domains"/>
    <property type="match status" value="1"/>
</dbReference>
<accession>A0ABP8GRY8</accession>
<dbReference type="SUPFAM" id="SSF55347">
    <property type="entry name" value="Glyceraldehyde-3-phosphate dehydrogenase-like, C-terminal domain"/>
    <property type="match status" value="1"/>
</dbReference>
<name>A0ABP8GRY8_9SPHI</name>
<evidence type="ECO:0000256" key="1">
    <source>
        <dbReference type="ARBA" id="ARBA00023002"/>
    </source>
</evidence>
<dbReference type="Pfam" id="PF22685">
    <property type="entry name" value="Gal80p_C-like"/>
    <property type="match status" value="1"/>
</dbReference>
<evidence type="ECO:0000259" key="3">
    <source>
        <dbReference type="Pfam" id="PF22685"/>
    </source>
</evidence>
<organism evidence="4 5">
    <name type="scientific">Mucilaginibacter gynuensis</name>
    <dbReference type="NCBI Taxonomy" id="1302236"/>
    <lineage>
        <taxon>Bacteria</taxon>
        <taxon>Pseudomonadati</taxon>
        <taxon>Bacteroidota</taxon>
        <taxon>Sphingobacteriia</taxon>
        <taxon>Sphingobacteriales</taxon>
        <taxon>Sphingobacteriaceae</taxon>
        <taxon>Mucilaginibacter</taxon>
    </lineage>
</organism>
<proteinExistence type="predicted"/>
<dbReference type="EMBL" id="BAABFT010000009">
    <property type="protein sequence ID" value="GAA4328929.1"/>
    <property type="molecule type" value="Genomic_DNA"/>
</dbReference>
<dbReference type="Gene3D" id="3.30.360.10">
    <property type="entry name" value="Dihydrodipicolinate Reductase, domain 2"/>
    <property type="match status" value="1"/>
</dbReference>
<protein>
    <recommendedName>
        <fullName evidence="6">Dehydrogenase</fullName>
    </recommendedName>
</protein>
<evidence type="ECO:0000313" key="5">
    <source>
        <dbReference type="Proteomes" id="UP001500582"/>
    </source>
</evidence>
<evidence type="ECO:0000313" key="4">
    <source>
        <dbReference type="EMBL" id="GAA4328929.1"/>
    </source>
</evidence>
<keyword evidence="5" id="KW-1185">Reference proteome</keyword>
<dbReference type="Gene3D" id="3.40.50.720">
    <property type="entry name" value="NAD(P)-binding Rossmann-like Domain"/>
    <property type="match status" value="1"/>
</dbReference>
<keyword evidence="1" id="KW-0560">Oxidoreductase</keyword>
<dbReference type="Proteomes" id="UP001500582">
    <property type="component" value="Unassembled WGS sequence"/>
</dbReference>
<dbReference type="InterPro" id="IPR000683">
    <property type="entry name" value="Gfo/Idh/MocA-like_OxRdtase_N"/>
</dbReference>
<sequence>MSEALNAGKHVFCEWPLGNGSEEARKLAELARQKGVVAAIGTQMRYAPEVTYLKQLIADGYVGKVLSTTLIGAGGSWGNEITEDHYYLYVQASGATLQAIPLTHTLAGLTEVLGGIDQLSARTLTHFDHVKVIETGDLKKKNTPDQIMIHGTLQGGAALSVHYRGGITRGTNLLWEINGTEGDLQVTGENGHGQIVQLAIKGAKGEEKDMKTLLPPPIAYDGWPSFSGARNVAHLYAIIAEDVRTGSRKAPNFEDGVALHDLIDRVERFAQANKINNKPPSSE</sequence>
<feature type="domain" description="Gal80p-like C-terminal" evidence="3">
    <location>
        <begin position="48"/>
        <end position="188"/>
    </location>
</feature>
<dbReference type="InterPro" id="IPR055080">
    <property type="entry name" value="Gal80p-like_C"/>
</dbReference>